<protein>
    <recommendedName>
        <fullName evidence="3">DNA repair photolyase</fullName>
    </recommendedName>
</protein>
<proteinExistence type="predicted"/>
<evidence type="ECO:0000313" key="1">
    <source>
        <dbReference type="EMBL" id="RFT16686.1"/>
    </source>
</evidence>
<name>A0A3E2BPX3_9BACT</name>
<comment type="caution">
    <text evidence="1">The sequence shown here is derived from an EMBL/GenBank/DDBJ whole genome shotgun (WGS) entry which is preliminary data.</text>
</comment>
<sequence length="287" mass="32486">MIRKRVISASRRTDLVAYYPDWLASCLRKRRATFFHHGRRSEITVDLNPEEVHTLVLWSKNFKPLLENRHGLKELLADYDQVYLHFTITGLGGSFIERMAPSPDAALEQIPGLLKVVGRPERISIRFDPVVFWRDGGQLKTNLDFFPALAREMSRLGIKTIRFSFTQWYKKAVARARKVGLDFYDPGPQEKKEAVKRMVEVAAEYGLELWSCSQAEIARLPGVKASACIDGALLTRLHPAGEPASTVKDRTQREDCLCTDSIDIGSYTQSCPAACVYCYANPRLGTF</sequence>
<evidence type="ECO:0008006" key="3">
    <source>
        <dbReference type="Google" id="ProtNLM"/>
    </source>
</evidence>
<evidence type="ECO:0000313" key="2">
    <source>
        <dbReference type="Proteomes" id="UP000257323"/>
    </source>
</evidence>
<dbReference type="EMBL" id="QUAH01000002">
    <property type="protein sequence ID" value="RFT16686.1"/>
    <property type="molecule type" value="Genomic_DNA"/>
</dbReference>
<reference evidence="1 2" key="1">
    <citation type="submission" date="2018-08" db="EMBL/GenBank/DDBJ databases">
        <title>Genome analysis of the thermophilic bacterium of the candidate phylum Aminicenantes from deep subsurface aquifer revealed its physiology and ecological role.</title>
        <authorList>
            <person name="Kadnikov V.V."/>
            <person name="Mardanov A.V."/>
            <person name="Beletsky A.V."/>
            <person name="Karnachuk O.V."/>
            <person name="Ravin N.V."/>
        </authorList>
    </citation>
    <scope>NUCLEOTIDE SEQUENCE [LARGE SCALE GENOMIC DNA]</scope>
    <source>
        <strain evidence="1">BY38</strain>
    </source>
</reference>
<dbReference type="InterPro" id="IPR014998">
    <property type="entry name" value="DUF1848"/>
</dbReference>
<accession>A0A3E2BPX3</accession>
<organism evidence="1 2">
    <name type="scientific">Candidatus Saccharicenans subterraneus</name>
    <dbReference type="NCBI Taxonomy" id="2508984"/>
    <lineage>
        <taxon>Bacteria</taxon>
        <taxon>Candidatus Aminicenantota</taxon>
        <taxon>Candidatus Aminicenantia</taxon>
        <taxon>Candidatus Aminicenantales</taxon>
        <taxon>Candidatus Saccharicenantaceae</taxon>
        <taxon>Candidatus Saccharicenans</taxon>
    </lineage>
</organism>
<dbReference type="AlphaFoldDB" id="A0A3E2BPX3"/>
<dbReference type="Proteomes" id="UP000257323">
    <property type="component" value="Unassembled WGS sequence"/>
</dbReference>
<gene>
    <name evidence="1" type="ORF">OP8BY_1299</name>
</gene>
<dbReference type="Pfam" id="PF08902">
    <property type="entry name" value="DUF1848"/>
    <property type="match status" value="1"/>
</dbReference>